<gene>
    <name evidence="1" type="ORF">D5086_025089</name>
</gene>
<name>A0ACC4B872_POPAL</name>
<accession>A0ACC4B872</accession>
<organism evidence="1 2">
    <name type="scientific">Populus alba</name>
    <name type="common">White poplar</name>
    <dbReference type="NCBI Taxonomy" id="43335"/>
    <lineage>
        <taxon>Eukaryota</taxon>
        <taxon>Viridiplantae</taxon>
        <taxon>Streptophyta</taxon>
        <taxon>Embryophyta</taxon>
        <taxon>Tracheophyta</taxon>
        <taxon>Spermatophyta</taxon>
        <taxon>Magnoliopsida</taxon>
        <taxon>eudicotyledons</taxon>
        <taxon>Gunneridae</taxon>
        <taxon>Pentapetalae</taxon>
        <taxon>rosids</taxon>
        <taxon>fabids</taxon>
        <taxon>Malpighiales</taxon>
        <taxon>Salicaceae</taxon>
        <taxon>Saliceae</taxon>
        <taxon>Populus</taxon>
    </lineage>
</organism>
<evidence type="ECO:0000313" key="1">
    <source>
        <dbReference type="EMBL" id="KAL3574476.1"/>
    </source>
</evidence>
<dbReference type="Proteomes" id="UP000309997">
    <property type="component" value="Unassembled WGS sequence"/>
</dbReference>
<evidence type="ECO:0000313" key="2">
    <source>
        <dbReference type="Proteomes" id="UP000309997"/>
    </source>
</evidence>
<protein>
    <submittedName>
        <fullName evidence="1">Uncharacterized protein</fullName>
    </submittedName>
</protein>
<keyword evidence="2" id="KW-1185">Reference proteome</keyword>
<sequence>MGIFCMAVQGMIYTSNGLPTFWALPQSKIQFLSSILKGTEYQNRKWQDGLDPAVPMYRSPYRVLESGILKAEQLAVLSEVENYVVWTIKAVFIGRGDNSFGSNSQKIDWNNQVGGCVPHNSLNKSKKSSSSEEMQAGNHGGIPAIESQLSLDMPARRATWCSCKVVGGRPEHSELSQSNYSIVSRIEH</sequence>
<proteinExistence type="predicted"/>
<reference evidence="1 2" key="1">
    <citation type="journal article" date="2024" name="Plant Biotechnol. J.">
        <title>Genome and CRISPR/Cas9 system of a widespread forest tree (Populus alba) in the world.</title>
        <authorList>
            <person name="Liu Y.J."/>
            <person name="Jiang P.F."/>
            <person name="Han X.M."/>
            <person name="Li X.Y."/>
            <person name="Wang H.M."/>
            <person name="Wang Y.J."/>
            <person name="Wang X.X."/>
            <person name="Zeng Q.Y."/>
        </authorList>
    </citation>
    <scope>NUCLEOTIDE SEQUENCE [LARGE SCALE GENOMIC DNA]</scope>
    <source>
        <strain evidence="2">cv. PAL-ZL1</strain>
    </source>
</reference>
<dbReference type="EMBL" id="RCHU02000013">
    <property type="protein sequence ID" value="KAL3574476.1"/>
    <property type="molecule type" value="Genomic_DNA"/>
</dbReference>
<comment type="caution">
    <text evidence="1">The sequence shown here is derived from an EMBL/GenBank/DDBJ whole genome shotgun (WGS) entry which is preliminary data.</text>
</comment>